<sequence>MADSTTDEQSGNADTLSKGIAFYEGNEDCARQIVGLSKLHQIATDMTWELGGISVNISISKAPYDFKEAELRECCKFLEVARGVTAATKEYVYLARLLDLYRTNIAEIRELRRSPIFEAAASKALNDVAQDFESKEQFARNVLEFDVLSDYVIKIREVEEFIRRHTGRKIYPYRYTVKTPAVSSDACFVASKVGIGSDPPKSHNTGVSTDCAYEWLQTTSSGTAPDVNALSPSVTEVTDTRPNAATTEAEELTPSQASNAIELTPKSQHREPEEPTTSPGKPEVKDTVSSLSPATAFGEPTILPEPSTAFDETTIPPEPATAYETAIPSDATAFYETTIPPEPATADETTILPEPSTAFDETTIPPEPATAFDETALPPVATGQQVTAGGNEEIQSKIGGMGRYLSREAVRQSGRMHLSSDVMMRIGVTQTIVALVILAAVV</sequence>
<reference evidence="3" key="1">
    <citation type="submission" date="2014-06" db="EMBL/GenBank/DDBJ databases">
        <authorList>
            <person name="Aslett M."/>
            <person name="De Silva N."/>
        </authorList>
    </citation>
    <scope>NUCLEOTIDE SEQUENCE [LARGE SCALE GENOMIC DNA]</scope>
    <source>
        <strain evidence="3">Bond</strain>
    </source>
</reference>
<name>A0A061D318_BABBI</name>
<gene>
    <name evidence="2" type="ORF">BBBOND_0203180</name>
</gene>
<feature type="region of interest" description="Disordered" evidence="1">
    <location>
        <begin position="222"/>
        <end position="306"/>
    </location>
</feature>
<keyword evidence="3" id="KW-1185">Reference proteome</keyword>
<dbReference type="RefSeq" id="XP_012767347.1">
    <property type="nucleotide sequence ID" value="XM_012911893.1"/>
</dbReference>
<proteinExistence type="predicted"/>
<dbReference type="GeneID" id="24563702"/>
<dbReference type="Proteomes" id="UP000033188">
    <property type="component" value="Chromosome 2"/>
</dbReference>
<feature type="compositionally biased region" description="Polar residues" evidence="1">
    <location>
        <begin position="230"/>
        <end position="246"/>
    </location>
</feature>
<dbReference type="KEGG" id="bbig:BBBOND_0203180"/>
<dbReference type="EMBL" id="LK391708">
    <property type="protein sequence ID" value="CDR95161.1"/>
    <property type="molecule type" value="Genomic_DNA"/>
</dbReference>
<dbReference type="OrthoDB" id="10628828at2759"/>
<accession>A0A061D318</accession>
<evidence type="ECO:0000313" key="3">
    <source>
        <dbReference type="Proteomes" id="UP000033188"/>
    </source>
</evidence>
<dbReference type="AlphaFoldDB" id="A0A061D318"/>
<protein>
    <submittedName>
        <fullName evidence="2">Uncharacterized protein</fullName>
    </submittedName>
</protein>
<organism evidence="2 3">
    <name type="scientific">Babesia bigemina</name>
    <dbReference type="NCBI Taxonomy" id="5866"/>
    <lineage>
        <taxon>Eukaryota</taxon>
        <taxon>Sar</taxon>
        <taxon>Alveolata</taxon>
        <taxon>Apicomplexa</taxon>
        <taxon>Aconoidasida</taxon>
        <taxon>Piroplasmida</taxon>
        <taxon>Babesiidae</taxon>
        <taxon>Babesia</taxon>
    </lineage>
</organism>
<evidence type="ECO:0000313" key="2">
    <source>
        <dbReference type="EMBL" id="CDR95161.1"/>
    </source>
</evidence>
<evidence type="ECO:0000256" key="1">
    <source>
        <dbReference type="SAM" id="MobiDB-lite"/>
    </source>
</evidence>
<dbReference type="VEuPathDB" id="PiroplasmaDB:BBBOND_0203180"/>